<dbReference type="eggNOG" id="ENOG50336G9">
    <property type="taxonomic scope" value="Bacteria"/>
</dbReference>
<keyword evidence="2" id="KW-1185">Reference proteome</keyword>
<dbReference type="STRING" id="1032480.MLP_32900"/>
<accession>F5XM47</accession>
<dbReference type="RefSeq" id="WP_013864167.1">
    <property type="nucleotide sequence ID" value="NC_015635.1"/>
</dbReference>
<sequence>MIRQVRCECGFTARGATDHEVIALILAHVAEDHPDLAAVETADDVRGWIELVPD</sequence>
<dbReference type="KEGG" id="mph:MLP_32900"/>
<dbReference type="HOGENOM" id="CLU_3065333_0_0_11"/>
<protein>
    <recommendedName>
        <fullName evidence="3">DUF1059 domain-containing protein</fullName>
    </recommendedName>
</protein>
<reference evidence="1 2" key="1">
    <citation type="submission" date="2011-05" db="EMBL/GenBank/DDBJ databases">
        <title>Whole genome sequence of Microlunatus phosphovorus NM-1.</title>
        <authorList>
            <person name="Hosoyama A."/>
            <person name="Sasaki K."/>
            <person name="Harada T."/>
            <person name="Igarashi R."/>
            <person name="Kawakoshi A."/>
            <person name="Sasagawa M."/>
            <person name="Fukada J."/>
            <person name="Nakamura S."/>
            <person name="Katano Y."/>
            <person name="Hanada S."/>
            <person name="Kamagata Y."/>
            <person name="Nakamura N."/>
            <person name="Yamazaki S."/>
            <person name="Fujita N."/>
        </authorList>
    </citation>
    <scope>NUCLEOTIDE SEQUENCE [LARGE SCALE GENOMIC DNA]</scope>
    <source>
        <strain evidence="2">ATCC 700054 / DSM 10555 / JCM 9379 / NBRC 101784 / NCIMB 13414 / VKM Ac-1990 / NM-1</strain>
    </source>
</reference>
<name>F5XM47_MICPN</name>
<dbReference type="EMBL" id="AP012204">
    <property type="protein sequence ID" value="BAK36304.1"/>
    <property type="molecule type" value="Genomic_DNA"/>
</dbReference>
<evidence type="ECO:0000313" key="1">
    <source>
        <dbReference type="EMBL" id="BAK36304.1"/>
    </source>
</evidence>
<proteinExistence type="predicted"/>
<evidence type="ECO:0008006" key="3">
    <source>
        <dbReference type="Google" id="ProtNLM"/>
    </source>
</evidence>
<gene>
    <name evidence="1" type="ordered locus">MLP_32900</name>
</gene>
<evidence type="ECO:0000313" key="2">
    <source>
        <dbReference type="Proteomes" id="UP000007947"/>
    </source>
</evidence>
<dbReference type="Proteomes" id="UP000007947">
    <property type="component" value="Chromosome"/>
</dbReference>
<dbReference type="OrthoDB" id="5244574at2"/>
<dbReference type="AlphaFoldDB" id="F5XM47"/>
<organism evidence="1 2">
    <name type="scientific">Microlunatus phosphovorus (strain ATCC 700054 / DSM 10555 / JCM 9379 / NBRC 101784 / NCIMB 13414 / VKM Ac-1990 / NM-1)</name>
    <dbReference type="NCBI Taxonomy" id="1032480"/>
    <lineage>
        <taxon>Bacteria</taxon>
        <taxon>Bacillati</taxon>
        <taxon>Actinomycetota</taxon>
        <taxon>Actinomycetes</taxon>
        <taxon>Propionibacteriales</taxon>
        <taxon>Propionibacteriaceae</taxon>
        <taxon>Microlunatus</taxon>
    </lineage>
</organism>